<reference evidence="1 2" key="1">
    <citation type="submission" date="2012-01" db="EMBL/GenBank/DDBJ databases">
        <title>Improved High-Quality Draft sequence of Metallosphaera yellowstonensis MK1.</title>
        <authorList>
            <consortium name="US DOE Joint Genome Institute"/>
            <person name="Lucas S."/>
            <person name="Han J."/>
            <person name="Cheng J.-F."/>
            <person name="Goodwin L."/>
            <person name="Pitluck S."/>
            <person name="Peters L."/>
            <person name="Teshima H."/>
            <person name="Detter J.C."/>
            <person name="Han C."/>
            <person name="Tapia R."/>
            <person name="Land M."/>
            <person name="Hauser L."/>
            <person name="Kyrpides N."/>
            <person name="Kozubal M."/>
            <person name="Macur R.E."/>
            <person name="Jay Z."/>
            <person name="Inskeep W."/>
            <person name="Woyke T."/>
        </authorList>
    </citation>
    <scope>NUCLEOTIDE SEQUENCE [LARGE SCALE GENOMIC DNA]</scope>
    <source>
        <strain evidence="1 2">MK1</strain>
    </source>
</reference>
<dbReference type="RefSeq" id="WP_009071151.1">
    <property type="nucleotide sequence ID" value="NZ_JH597761.1"/>
</dbReference>
<organism evidence="1 2">
    <name type="scientific">Metallosphaera yellowstonensis MK1</name>
    <dbReference type="NCBI Taxonomy" id="671065"/>
    <lineage>
        <taxon>Archaea</taxon>
        <taxon>Thermoproteota</taxon>
        <taxon>Thermoprotei</taxon>
        <taxon>Sulfolobales</taxon>
        <taxon>Sulfolobaceae</taxon>
        <taxon>Metallosphaera</taxon>
    </lineage>
</organism>
<evidence type="ECO:0000313" key="1">
    <source>
        <dbReference type="EMBL" id="EHP70416.1"/>
    </source>
</evidence>
<evidence type="ECO:0000313" key="2">
    <source>
        <dbReference type="Proteomes" id="UP000003980"/>
    </source>
</evidence>
<dbReference type="EMBL" id="JH597761">
    <property type="protein sequence ID" value="EHP70416.1"/>
    <property type="molecule type" value="Genomic_DNA"/>
</dbReference>
<dbReference type="eggNOG" id="arCOG00535">
    <property type="taxonomic scope" value="Archaea"/>
</dbReference>
<gene>
    <name evidence="1" type="ORF">MetMK1DRAFT_00009180</name>
</gene>
<dbReference type="OrthoDB" id="39964at2157"/>
<dbReference type="HOGENOM" id="CLU_114601_9_4_2"/>
<dbReference type="Gene3D" id="3.10.20.30">
    <property type="match status" value="1"/>
</dbReference>
<dbReference type="SUPFAM" id="SSF54285">
    <property type="entry name" value="MoaD/ThiS"/>
    <property type="match status" value="1"/>
</dbReference>
<dbReference type="AlphaFoldDB" id="H2C2E5"/>
<dbReference type="Pfam" id="PF21965">
    <property type="entry name" value="SAMP2"/>
    <property type="match status" value="1"/>
</dbReference>
<dbReference type="InterPro" id="IPR053833">
    <property type="entry name" value="SAMP2"/>
</dbReference>
<keyword evidence="2" id="KW-1185">Reference proteome</keyword>
<sequence length="68" mass="7516">MKVKVYLARQKEERVVSLDDRATVRDLIKILGLRVQGVVVLKDGVPVLEEERLKEGDNLTVVLTASGG</sequence>
<accession>H2C2E5</accession>
<proteinExistence type="predicted"/>
<protein>
    <submittedName>
        <fullName evidence="1">Sulfur transfer protein involved in thiamine biosynthesis</fullName>
    </submittedName>
</protein>
<dbReference type="Proteomes" id="UP000003980">
    <property type="component" value="Unassembled WGS sequence"/>
</dbReference>
<name>H2C2E5_9CREN</name>
<dbReference type="InterPro" id="IPR016155">
    <property type="entry name" value="Mopterin_synth/thiamin_S_b"/>
</dbReference>
<dbReference type="InterPro" id="IPR012675">
    <property type="entry name" value="Beta-grasp_dom_sf"/>
</dbReference>
<dbReference type="STRING" id="671065.MetMK1DRAFT_00009180"/>